<dbReference type="SMART" id="SM00100">
    <property type="entry name" value="cNMP"/>
    <property type="match status" value="1"/>
</dbReference>
<dbReference type="GO" id="GO:0003700">
    <property type="term" value="F:DNA-binding transcription factor activity"/>
    <property type="evidence" value="ECO:0007669"/>
    <property type="project" value="TreeGrafter"/>
</dbReference>
<evidence type="ECO:0000313" key="6">
    <source>
        <dbReference type="EMBL" id="TXF12244.1"/>
    </source>
</evidence>
<comment type="caution">
    <text evidence="6">The sequence shown here is derived from an EMBL/GenBank/DDBJ whole genome shotgun (WGS) entry which is preliminary data.</text>
</comment>
<organism evidence="6 7">
    <name type="scientific">Pelomicrobium methylotrophicum</name>
    <dbReference type="NCBI Taxonomy" id="2602750"/>
    <lineage>
        <taxon>Bacteria</taxon>
        <taxon>Pseudomonadati</taxon>
        <taxon>Pseudomonadota</taxon>
        <taxon>Hydrogenophilia</taxon>
        <taxon>Hydrogenophilia incertae sedis</taxon>
        <taxon>Pelomicrobium</taxon>
    </lineage>
</organism>
<dbReference type="CDD" id="cd00038">
    <property type="entry name" value="CAP_ED"/>
    <property type="match status" value="1"/>
</dbReference>
<dbReference type="AlphaFoldDB" id="A0A5C7EU09"/>
<dbReference type="SMART" id="SM00419">
    <property type="entry name" value="HTH_CRP"/>
    <property type="match status" value="1"/>
</dbReference>
<evidence type="ECO:0000259" key="4">
    <source>
        <dbReference type="PROSITE" id="PS50042"/>
    </source>
</evidence>
<dbReference type="SUPFAM" id="SSF51206">
    <property type="entry name" value="cAMP-binding domain-like"/>
    <property type="match status" value="1"/>
</dbReference>
<dbReference type="Gene3D" id="2.60.120.10">
    <property type="entry name" value="Jelly Rolls"/>
    <property type="match status" value="1"/>
</dbReference>
<reference evidence="6 7" key="1">
    <citation type="submission" date="2019-08" db="EMBL/GenBank/DDBJ databases">
        <title>Pelomicrobium methylotrophicum gen. nov., sp. nov. a moderately thermophilic, facultatively anaerobic, lithoautotrophic and methylotrophic bacterium isolated from a terrestrial mud volcano.</title>
        <authorList>
            <person name="Slobodkina G.B."/>
            <person name="Merkel A.Y."/>
            <person name="Slobodkin A.I."/>
        </authorList>
    </citation>
    <scope>NUCLEOTIDE SEQUENCE [LARGE SCALE GENOMIC DNA]</scope>
    <source>
        <strain evidence="6 7">SM250</strain>
    </source>
</reference>
<protein>
    <submittedName>
        <fullName evidence="6">Fumarate/nitrate reduction transcriptional regulator Fnr</fullName>
    </submittedName>
</protein>
<dbReference type="PROSITE" id="PS51063">
    <property type="entry name" value="HTH_CRP_2"/>
    <property type="match status" value="1"/>
</dbReference>
<accession>A0A5C7EU09</accession>
<dbReference type="RefSeq" id="WP_147799443.1">
    <property type="nucleotide sequence ID" value="NZ_VPFL01000007.1"/>
</dbReference>
<dbReference type="Pfam" id="PF00027">
    <property type="entry name" value="cNMP_binding"/>
    <property type="match status" value="1"/>
</dbReference>
<evidence type="ECO:0000259" key="5">
    <source>
        <dbReference type="PROSITE" id="PS51063"/>
    </source>
</evidence>
<dbReference type="InterPro" id="IPR012318">
    <property type="entry name" value="HTH_CRP"/>
</dbReference>
<dbReference type="InterPro" id="IPR036388">
    <property type="entry name" value="WH-like_DNA-bd_sf"/>
</dbReference>
<keyword evidence="7" id="KW-1185">Reference proteome</keyword>
<gene>
    <name evidence="6" type="primary">fnr</name>
    <name evidence="6" type="ORF">FR698_06850</name>
</gene>
<evidence type="ECO:0000313" key="7">
    <source>
        <dbReference type="Proteomes" id="UP000321201"/>
    </source>
</evidence>
<feature type="domain" description="HTH crp-type" evidence="5">
    <location>
        <begin position="163"/>
        <end position="236"/>
    </location>
</feature>
<keyword evidence="1" id="KW-0805">Transcription regulation</keyword>
<dbReference type="NCBIfam" id="NF008365">
    <property type="entry name" value="PRK11161.1"/>
    <property type="match status" value="1"/>
</dbReference>
<dbReference type="Pfam" id="PF13545">
    <property type="entry name" value="HTH_Crp_2"/>
    <property type="match status" value="1"/>
</dbReference>
<dbReference type="InterPro" id="IPR018490">
    <property type="entry name" value="cNMP-bd_dom_sf"/>
</dbReference>
<sequence length="248" mass="28036">MATSPSVKGINITALRIACSACNLQELCLPIGLTREEVERLDAVVYRRRRVKRGEHLYRAGEGFDSLFAVRSGFFKTYLLSEDGREQVTGFHMMGEVMGLDAISSDRHPCSAVALEDSETCEVPFSELETLSREMPSLQRHLHKMMSREIVRDQGIMLLLGSMKAEERLAAFLVNLSQRFQARGYSPCAFNLRMTREEIGSYLGLKLETVSRIFSKFQEERLIRVNNKAIQILDPDGLNAIIGPCMLR</sequence>
<dbReference type="FunFam" id="2.60.120.10:FF:000004">
    <property type="entry name" value="Fumarate/nitrate reduction transcriptional regulator Fnr"/>
    <property type="match status" value="1"/>
</dbReference>
<name>A0A5C7EU09_9PROT</name>
<dbReference type="PROSITE" id="PS50042">
    <property type="entry name" value="CNMP_BINDING_3"/>
    <property type="match status" value="1"/>
</dbReference>
<evidence type="ECO:0000256" key="3">
    <source>
        <dbReference type="ARBA" id="ARBA00023163"/>
    </source>
</evidence>
<proteinExistence type="predicted"/>
<dbReference type="CDD" id="cd00092">
    <property type="entry name" value="HTH_CRP"/>
    <property type="match status" value="1"/>
</dbReference>
<dbReference type="PRINTS" id="PR00034">
    <property type="entry name" value="HTHCRP"/>
</dbReference>
<dbReference type="InParanoid" id="A0A5C7EU09"/>
<dbReference type="InterPro" id="IPR036390">
    <property type="entry name" value="WH_DNA-bd_sf"/>
</dbReference>
<dbReference type="PANTHER" id="PTHR24567:SF75">
    <property type="entry name" value="FUMARATE AND NITRATE REDUCTION REGULATORY PROTEIN"/>
    <property type="match status" value="1"/>
</dbReference>
<dbReference type="GO" id="GO:0003677">
    <property type="term" value="F:DNA binding"/>
    <property type="evidence" value="ECO:0007669"/>
    <property type="project" value="UniProtKB-KW"/>
</dbReference>
<keyword evidence="2" id="KW-0238">DNA-binding</keyword>
<dbReference type="OrthoDB" id="7643467at2"/>
<dbReference type="InterPro" id="IPR000595">
    <property type="entry name" value="cNMP-bd_dom"/>
</dbReference>
<dbReference type="Proteomes" id="UP000321201">
    <property type="component" value="Unassembled WGS sequence"/>
</dbReference>
<dbReference type="InterPro" id="IPR050397">
    <property type="entry name" value="Env_Response_Regulators"/>
</dbReference>
<keyword evidence="3" id="KW-0804">Transcription</keyword>
<dbReference type="SUPFAM" id="SSF46785">
    <property type="entry name" value="Winged helix' DNA-binding domain"/>
    <property type="match status" value="1"/>
</dbReference>
<evidence type="ECO:0000256" key="1">
    <source>
        <dbReference type="ARBA" id="ARBA00023015"/>
    </source>
</evidence>
<feature type="domain" description="Cyclic nucleotide-binding" evidence="4">
    <location>
        <begin position="29"/>
        <end position="112"/>
    </location>
</feature>
<dbReference type="GO" id="GO:0005829">
    <property type="term" value="C:cytosol"/>
    <property type="evidence" value="ECO:0007669"/>
    <property type="project" value="TreeGrafter"/>
</dbReference>
<dbReference type="FunFam" id="1.10.10.10:FF:000028">
    <property type="entry name" value="Fumarate/nitrate reduction transcriptional regulator Fnr"/>
    <property type="match status" value="1"/>
</dbReference>
<dbReference type="FunCoup" id="A0A5C7EU09">
    <property type="interactions" value="275"/>
</dbReference>
<dbReference type="EMBL" id="VPFL01000007">
    <property type="protein sequence ID" value="TXF12244.1"/>
    <property type="molecule type" value="Genomic_DNA"/>
</dbReference>
<dbReference type="InterPro" id="IPR014710">
    <property type="entry name" value="RmlC-like_jellyroll"/>
</dbReference>
<evidence type="ECO:0000256" key="2">
    <source>
        <dbReference type="ARBA" id="ARBA00023125"/>
    </source>
</evidence>
<dbReference type="Gene3D" id="1.10.10.10">
    <property type="entry name" value="Winged helix-like DNA-binding domain superfamily/Winged helix DNA-binding domain"/>
    <property type="match status" value="1"/>
</dbReference>
<dbReference type="PANTHER" id="PTHR24567">
    <property type="entry name" value="CRP FAMILY TRANSCRIPTIONAL REGULATORY PROTEIN"/>
    <property type="match status" value="1"/>
</dbReference>